<keyword evidence="2" id="KW-1185">Reference proteome</keyword>
<dbReference type="OrthoDB" id="5907402at2"/>
<evidence type="ECO:0000313" key="1">
    <source>
        <dbReference type="EMBL" id="RJX68670.1"/>
    </source>
</evidence>
<evidence type="ECO:0000313" key="2">
    <source>
        <dbReference type="Proteomes" id="UP000273252"/>
    </source>
</evidence>
<proteinExistence type="predicted"/>
<dbReference type="Proteomes" id="UP000273252">
    <property type="component" value="Unassembled WGS sequence"/>
</dbReference>
<dbReference type="AlphaFoldDB" id="A0A3A6QGU3"/>
<comment type="caution">
    <text evidence="1">The sequence shown here is derived from an EMBL/GenBank/DDBJ whole genome shotgun (WGS) entry which is preliminary data.</text>
</comment>
<sequence length="138" mass="15605">MNTTDNVAADIAPLNIEITPTDAGAILLRGWLRAYAEYDELYLSEDKDYGENYRGDSVRIELYEATDGQWVYVQTVRGANIAGYRPRQCDVQIFRNRDACQPHFRMGRQYAAALMKKAGLAHIQIIGNEIADEEGDDE</sequence>
<name>A0A3A6QGU3_9VIBR</name>
<dbReference type="EMBL" id="QVMU01000019">
    <property type="protein sequence ID" value="RJX68670.1"/>
    <property type="molecule type" value="Genomic_DNA"/>
</dbReference>
<accession>A0A3A6QGU3</accession>
<dbReference type="RefSeq" id="WP_120033658.1">
    <property type="nucleotide sequence ID" value="NZ_QVMU01000019.1"/>
</dbReference>
<organism evidence="1 2">
    <name type="scientific">Vibrio sinensis</name>
    <dbReference type="NCBI Taxonomy" id="2302434"/>
    <lineage>
        <taxon>Bacteria</taxon>
        <taxon>Pseudomonadati</taxon>
        <taxon>Pseudomonadota</taxon>
        <taxon>Gammaproteobacteria</taxon>
        <taxon>Vibrionales</taxon>
        <taxon>Vibrionaceae</taxon>
        <taxon>Vibrio</taxon>
    </lineage>
</organism>
<gene>
    <name evidence="1" type="ORF">DZ860_16890</name>
</gene>
<protein>
    <submittedName>
        <fullName evidence="1">Uncharacterized protein</fullName>
    </submittedName>
</protein>
<reference evidence="1 2" key="1">
    <citation type="submission" date="2018-08" db="EMBL/GenBank/DDBJ databases">
        <title>Vibrio isolated from the Eastern China Marginal Seas.</title>
        <authorList>
            <person name="Li Y."/>
        </authorList>
    </citation>
    <scope>NUCLEOTIDE SEQUENCE [LARGE SCALE GENOMIC DNA]</scope>
    <source>
        <strain evidence="1 2">BEI233</strain>
    </source>
</reference>